<feature type="transmembrane region" description="Helical" evidence="21">
    <location>
        <begin position="423"/>
        <end position="444"/>
    </location>
</feature>
<dbReference type="InterPro" id="IPR017979">
    <property type="entry name" value="GPCR_3_CS"/>
</dbReference>
<keyword evidence="17" id="KW-0539">Nucleus</keyword>
<keyword evidence="12 21" id="KW-0472">Membrane</keyword>
<feature type="transmembrane region" description="Helical" evidence="21">
    <location>
        <begin position="1151"/>
        <end position="1171"/>
    </location>
</feature>
<dbReference type="SMART" id="SM00543">
    <property type="entry name" value="MIF4G"/>
    <property type="match status" value="1"/>
</dbReference>
<dbReference type="GO" id="GO:0006370">
    <property type="term" value="P:7-methylguanosine mRNA capping"/>
    <property type="evidence" value="ECO:0007669"/>
    <property type="project" value="UniProtKB-KW"/>
</dbReference>
<evidence type="ECO:0000256" key="16">
    <source>
        <dbReference type="ARBA" id="ARBA00023224"/>
    </source>
</evidence>
<keyword evidence="7" id="KW-0507">mRNA processing</keyword>
<dbReference type="Pfam" id="PF09088">
    <property type="entry name" value="MIF4G_like"/>
    <property type="match status" value="1"/>
</dbReference>
<feature type="transmembrane region" description="Helical" evidence="21">
    <location>
        <begin position="1103"/>
        <end position="1121"/>
    </location>
</feature>
<dbReference type="GO" id="GO:0003723">
    <property type="term" value="F:RNA binding"/>
    <property type="evidence" value="ECO:0007669"/>
    <property type="project" value="InterPro"/>
</dbReference>
<evidence type="ECO:0000256" key="15">
    <source>
        <dbReference type="ARBA" id="ARBA00023187"/>
    </source>
</evidence>
<dbReference type="Gene3D" id="3.40.50.2300">
    <property type="match status" value="2"/>
</dbReference>
<dbReference type="Proteomes" id="UP000030758">
    <property type="component" value="Unassembled WGS sequence"/>
</dbReference>
<keyword evidence="6" id="KW-1003">Cell membrane</keyword>
<reference evidence="23" key="1">
    <citation type="journal article" date="2014" name="Nat. Genet.">
        <title>Genome and transcriptome of the porcine whipworm Trichuris suis.</title>
        <authorList>
            <person name="Jex A.R."/>
            <person name="Nejsum P."/>
            <person name="Schwarz E.M."/>
            <person name="Hu L."/>
            <person name="Young N.D."/>
            <person name="Hall R.S."/>
            <person name="Korhonen P.K."/>
            <person name="Liao S."/>
            <person name="Thamsborg S."/>
            <person name="Xia J."/>
            <person name="Xu P."/>
            <person name="Wang S."/>
            <person name="Scheerlinck J.P."/>
            <person name="Hofmann A."/>
            <person name="Sternberg P.W."/>
            <person name="Wang J."/>
            <person name="Gasser R.B."/>
        </authorList>
    </citation>
    <scope>NUCLEOTIDE SEQUENCE [LARGE SCALE GENOMIC DNA]</scope>
    <source>
        <strain evidence="23">DCEP-RM93F</strain>
    </source>
</reference>
<dbReference type="InterPro" id="IPR007484">
    <property type="entry name" value="Peptidase_M28"/>
</dbReference>
<evidence type="ECO:0000256" key="11">
    <source>
        <dbReference type="ARBA" id="ARBA00023042"/>
    </source>
</evidence>
<dbReference type="Pfam" id="PF09090">
    <property type="entry name" value="MIF4G_like_2"/>
    <property type="match status" value="1"/>
</dbReference>
<dbReference type="Pfam" id="PF07562">
    <property type="entry name" value="NCD3G"/>
    <property type="match status" value="1"/>
</dbReference>
<name>A0A085NGJ1_9BILA</name>
<sequence length="2460" mass="279445">MSSNAVAIIVVIPADLRSLTREERKSFLEMEQTLISSSTSVPVYVAIESPLVRKILKLARIKDAQPRARSFDAIYSLFFGKSYKLVSKVQQLVAPAYYSMESIVGRLSAFDQREHVATVAIVAHYDTFGLAPSRAFGFDSNGTGVILLLELLRIFSRLYHNSNTRAKYNLIFILSGGGKVNFLGSKHWIEEFAEKRGRSAGGSSSIEFALCLDSILGGGPNLYMHVSKAQKGSSPVARFQQKLNESAALHGVPLDIVQKKVNLADDRLSWEHEAFNIRRMHAFTLSGLQSPHDPMRHSILDLWQPNSTDVLVPKFLTVIGGLFRYIYNCKDACSNAFVSEESIRAQIGLWQEYFELHPRSQQVLVDLVKNPVGSALVRFVELYSDETTISKVRTDAKNPEFIIYGGVMDTILAHQTRTALFDLIMSLIIFAYLFALHAVVTSLLNSTAPTHMRVATIPGDIQIGVLFPIHRKIAGTERCGKIWEQYGIQRTEIAMQTVDAINNDRTILPNVQLGISIRDDCWTERIAMEQTIELIRDVVGGRSLHKVSYCPAGSRQRESDQEQTNLPEMSNIVAVIGPGSSDVSIAVQNLLQVFHIPQVGYSATTKTLSDKTEFKYYMRVVPSDSWQAKAMVDIVRYFNWSYVAVIYTDGNYGEKGFEELQRNFEEEEALCIGVSEKIKSLAPPEEYDRLIDSLMSYRPKITVAICFCEGDTIKKIFEATKRVRQKLKVRSRQPQDSLQWIGSESWSDRKDVVTGVEDVATGAYSFRIYSPRVPHFEKYYFSLTPENNKRNPWFIDFWEEKFNCSYRKFTRLLYQRRCKGSENVTFGYKPDPKLSQVVTSIYTVAYALDSMYKDVCTGYIAKGVCPAMVPVDGSKLFQYMLKTEFRDFSGQSIYFDKNGDPPARYDILNYQGKQAGYVTVGTWGHVWREVEPLNRTSHPVVKYGSKLRIDRRKILWHNGRSGSSYTPVAKCSYECGIGEIKKIQAMKCCWTCVPCFENEYLLNEYKCKECPVGSWPVENRTACYKLDVEYMRWGDAEAIVCVVFACAGILATVFTTTIFVMKNTTPVVKATTRELSYMILGGLLLCYATTFIIVTPPCTVTCVLLRMVPCLAFAMIYGALFTKTNRIARILAASKKIITKRRRFLSTGAQVVITCILIGVELVITVVFLILEPPAAEFDHSIPRRVLLVCRFSKMGFFAPFGFDLFLVSMCTLYAIKTRNLPENFNEAKFIGFTMYTTCIVWLAFLAIYFGSNKKDTTMCICFSLSASVALVLLFFPKLYVILWRPEKNVRSYFKTTTTIRCHFGTNQTSGSETHSRVPYEFEANLGNQLIGSGDSYSSYSTQSSPNLSRSDSKISHATAALADLSRKESAVPEQEARTAEPDVERKSSIATELATMKDKVTGLTKIQEIPSPSTSPVSMRRSRSLWRKFDPLLRNPELSQRWKSFRSRPETVRGKATPTLLLRVAAERLDAVRQFLDERSKQCAEDGAHTPSPPPADEPTYCEASADATSGRVRKGRGHVRFENAESSSDEELSLKDGAHLIARKSPPLVMNGGIDLVDAQVQTNMFMPTDAASPQEGGIECALLEQWRKQLRSHSDTSVSVMAEGRQPIGETLLPQVYQMEYCPNRRNLSLLRRFYEAQLRLLRDEGDALERIMDGRKRLWKPRQWGGGGKPILIVFSDWHNNTADNISSGGFKRKRELTPEKPSLEELLVQFVGNVRGFSDFDNTVQEFRDNLLTEYEAQGIDVKELLTKWQGFNEAICIVLNMPYKVTVFSALVGLMNLKNYSFGNEFVGHLLSTLCNFLDKSHWEDAQIITIFLCSLANCHCITSVSCMSILRSYLSLVEQDNKAIVRDLCFSFILRTLPIVGEQLSNDMPDELESFYKALEKYESSRDRQSYLRLIQVWTSDKPHRQEEFLDCLWKQIKALRMNEWNDSYYMRYEKSHGILLSNSIAHSVDDFVVPINFDVAEFPFRITAFRMFDASDCPEGKGLLPDIHSIERFLLEQDLMWLIDKNYTDPKKCAIELSNYYCRGNMPLSYITLEIIFGLMFRLPKPPKIELFYGCLLIELCKAQVYTVPQVVAQATEILFQRLASMNIACIDRFVNWFAFHLSNFRYCWTWSDWTSCCDQEPYSPQLSFVTELLSRCQSFSYHERIIEILPDELKHLLPPAPKVFDKFSMEGAEPSGLALELQEAIKARKEPEKVLSILLQQGEGSENGDGPVESVEYKTEVVISQLLVIGQRTMSQTLSLLTRFAPVLDQLVKNNENAQLSLLNAVRETWPTFEQRIGVVVDKLFRLEIVPAPVIVKWVFSKEMKNEFLKQYVWEIVSSTFDKLCINFCVLSDKLKAVMGEDMSPEESGDPAQALELQEGLEACLGAQKAFIFTLFQHFIITLSEHLLTADESGDRVSDWYRIVFGRMCQFFTTQCVEVQRHSKELGEVLFTGDLDPRIIEPYKWFLAFMN</sequence>
<dbReference type="InterPro" id="IPR038550">
    <property type="entry name" value="GPCR_3_9-Cys_sf"/>
</dbReference>
<evidence type="ECO:0000256" key="20">
    <source>
        <dbReference type="SAM" id="MobiDB-lite"/>
    </source>
</evidence>
<dbReference type="InterPro" id="IPR015174">
    <property type="entry name" value="MIF4G-like_typ-2"/>
</dbReference>
<evidence type="ECO:0000256" key="12">
    <source>
        <dbReference type="ARBA" id="ARBA00023136"/>
    </source>
</evidence>
<dbReference type="InterPro" id="IPR016024">
    <property type="entry name" value="ARM-type_fold"/>
</dbReference>
<evidence type="ECO:0000313" key="23">
    <source>
        <dbReference type="EMBL" id="KFD68587.1"/>
    </source>
</evidence>
<evidence type="ECO:0000256" key="6">
    <source>
        <dbReference type="ARBA" id="ARBA00022475"/>
    </source>
</evidence>
<comment type="similarity">
    <text evidence="3">Belongs to the G-protein coupled receptor 3 family.</text>
</comment>
<dbReference type="InterPro" id="IPR001828">
    <property type="entry name" value="ANF_lig-bd_rcpt"/>
</dbReference>
<feature type="region of interest" description="Disordered" evidence="20">
    <location>
        <begin position="1364"/>
        <end position="1387"/>
    </location>
</feature>
<evidence type="ECO:0000256" key="5">
    <source>
        <dbReference type="ARBA" id="ARBA00019879"/>
    </source>
</evidence>
<feature type="transmembrane region" description="Helical" evidence="21">
    <location>
        <begin position="1228"/>
        <end position="1250"/>
    </location>
</feature>
<comment type="function">
    <text evidence="19">G-protein coupled receptor for glutamate. Ligand binding causes a conformation change that triggers signaling via guanine nucleotide-binding proteins (G proteins) and modulates the activity of down-stream effectors.</text>
</comment>
<evidence type="ECO:0000259" key="22">
    <source>
        <dbReference type="PROSITE" id="PS50259"/>
    </source>
</evidence>
<dbReference type="Pfam" id="PF02854">
    <property type="entry name" value="MIF4G"/>
    <property type="match status" value="1"/>
</dbReference>
<dbReference type="Gene3D" id="2.10.50.30">
    <property type="entry name" value="GPCR, family 3, nine cysteines domain"/>
    <property type="match status" value="1"/>
</dbReference>
<dbReference type="GO" id="GO:0008380">
    <property type="term" value="P:RNA splicing"/>
    <property type="evidence" value="ECO:0007669"/>
    <property type="project" value="UniProtKB-KW"/>
</dbReference>
<feature type="transmembrane region" description="Helical" evidence="21">
    <location>
        <begin position="1192"/>
        <end position="1216"/>
    </location>
</feature>
<feature type="compositionally biased region" description="Basic and acidic residues" evidence="20">
    <location>
        <begin position="1365"/>
        <end position="1387"/>
    </location>
</feature>
<dbReference type="SUPFAM" id="SSF48371">
    <property type="entry name" value="ARM repeat"/>
    <property type="match status" value="3"/>
</dbReference>
<comment type="subcellular location">
    <subcellularLocation>
        <location evidence="2">Cell membrane</location>
        <topology evidence="2">Multi-pass membrane protein</topology>
    </subcellularLocation>
    <subcellularLocation>
        <location evidence="1">Nucleus</location>
    </subcellularLocation>
</comment>
<evidence type="ECO:0000256" key="10">
    <source>
        <dbReference type="ARBA" id="ARBA00023040"/>
    </source>
</evidence>
<dbReference type="InterPro" id="IPR000337">
    <property type="entry name" value="GPCR_3"/>
</dbReference>
<accession>A0A085NGJ1</accession>
<evidence type="ECO:0000256" key="18">
    <source>
        <dbReference type="ARBA" id="ARBA00030965"/>
    </source>
</evidence>
<evidence type="ECO:0000256" key="9">
    <source>
        <dbReference type="ARBA" id="ARBA00022989"/>
    </source>
</evidence>
<feature type="region of interest" description="Disordered" evidence="20">
    <location>
        <begin position="1483"/>
        <end position="1535"/>
    </location>
</feature>
<dbReference type="InterPro" id="IPR050726">
    <property type="entry name" value="mGluR"/>
</dbReference>
<feature type="transmembrane region" description="Helical" evidence="21">
    <location>
        <begin position="1262"/>
        <end position="1284"/>
    </location>
</feature>
<dbReference type="SUPFAM" id="SSF53822">
    <property type="entry name" value="Periplasmic binding protein-like I"/>
    <property type="match status" value="1"/>
</dbReference>
<dbReference type="Pfam" id="PF00003">
    <property type="entry name" value="7tm_3"/>
    <property type="match status" value="1"/>
</dbReference>
<evidence type="ECO:0000256" key="7">
    <source>
        <dbReference type="ARBA" id="ARBA00022664"/>
    </source>
</evidence>
<evidence type="ECO:0000256" key="17">
    <source>
        <dbReference type="ARBA" id="ARBA00023242"/>
    </source>
</evidence>
<protein>
    <recommendedName>
        <fullName evidence="5">Nuclear cap-binding protein subunit 1</fullName>
    </recommendedName>
    <alternativeName>
        <fullName evidence="18">80 kDa nuclear cap-binding protein</fullName>
    </alternativeName>
</protein>
<evidence type="ECO:0000256" key="19">
    <source>
        <dbReference type="ARBA" id="ARBA00054813"/>
    </source>
</evidence>
<keyword evidence="13" id="KW-0675">Receptor</keyword>
<dbReference type="SUPFAM" id="SSF53187">
    <property type="entry name" value="Zn-dependent exopeptidases"/>
    <property type="match status" value="1"/>
</dbReference>
<dbReference type="InterPro" id="IPR017978">
    <property type="entry name" value="GPCR_3_C"/>
</dbReference>
<dbReference type="PRINTS" id="PR00248">
    <property type="entry name" value="GPCRMGR"/>
</dbReference>
<keyword evidence="16" id="KW-0807">Transducer</keyword>
<dbReference type="PROSITE" id="PS00981">
    <property type="entry name" value="G_PROTEIN_RECEP_F3_3"/>
    <property type="match status" value="1"/>
</dbReference>
<dbReference type="Pfam" id="PF01094">
    <property type="entry name" value="ANF_receptor"/>
    <property type="match status" value="1"/>
</dbReference>
<dbReference type="PROSITE" id="PS50259">
    <property type="entry name" value="G_PROTEIN_RECEP_F3_4"/>
    <property type="match status" value="1"/>
</dbReference>
<evidence type="ECO:0000256" key="21">
    <source>
        <dbReference type="SAM" id="Phobius"/>
    </source>
</evidence>
<dbReference type="GO" id="GO:0004930">
    <property type="term" value="F:G protein-coupled receptor activity"/>
    <property type="evidence" value="ECO:0007669"/>
    <property type="project" value="UniProtKB-KW"/>
</dbReference>
<evidence type="ECO:0000256" key="8">
    <source>
        <dbReference type="ARBA" id="ARBA00022692"/>
    </source>
</evidence>
<dbReference type="InterPro" id="IPR011500">
    <property type="entry name" value="GPCR_3_9-Cys_dom"/>
</dbReference>
<keyword evidence="15" id="KW-0508">mRNA splicing</keyword>
<dbReference type="EMBL" id="KL367503">
    <property type="protein sequence ID" value="KFD68587.1"/>
    <property type="molecule type" value="Genomic_DNA"/>
</dbReference>
<keyword evidence="14" id="KW-0325">Glycoprotein</keyword>
<dbReference type="Pfam" id="PF04389">
    <property type="entry name" value="Peptidase_M28"/>
    <property type="match status" value="1"/>
</dbReference>
<evidence type="ECO:0000256" key="1">
    <source>
        <dbReference type="ARBA" id="ARBA00004123"/>
    </source>
</evidence>
<evidence type="ECO:0000256" key="2">
    <source>
        <dbReference type="ARBA" id="ARBA00004651"/>
    </source>
</evidence>
<dbReference type="FunFam" id="3.40.50.2300:FF:000145">
    <property type="entry name" value="Glutamate receptor, metabotropic"/>
    <property type="match status" value="1"/>
</dbReference>
<dbReference type="InterPro" id="IPR015172">
    <property type="entry name" value="MIF4G-like_typ-1"/>
</dbReference>
<evidence type="ECO:0000256" key="3">
    <source>
        <dbReference type="ARBA" id="ARBA00007242"/>
    </source>
</evidence>
<feature type="transmembrane region" description="Helical" evidence="21">
    <location>
        <begin position="1075"/>
        <end position="1094"/>
    </location>
</feature>
<keyword evidence="9 21" id="KW-1133">Transmembrane helix</keyword>
<dbReference type="Gene3D" id="1.25.40.180">
    <property type="match status" value="3"/>
</dbReference>
<feature type="domain" description="G-protein coupled receptors family 3 profile" evidence="22">
    <location>
        <begin position="1037"/>
        <end position="1298"/>
    </location>
</feature>
<dbReference type="InterPro" id="IPR003890">
    <property type="entry name" value="MIF4G-like_typ-3"/>
</dbReference>
<evidence type="ECO:0000256" key="14">
    <source>
        <dbReference type="ARBA" id="ARBA00023180"/>
    </source>
</evidence>
<keyword evidence="8 21" id="KW-0812">Transmembrane</keyword>
<keyword evidence="11" id="KW-0506">mRNA capping</keyword>
<comment type="similarity">
    <text evidence="4">Belongs to the NCBP1 family.</text>
</comment>
<evidence type="ECO:0000256" key="4">
    <source>
        <dbReference type="ARBA" id="ARBA00007413"/>
    </source>
</evidence>
<dbReference type="InterPro" id="IPR028082">
    <property type="entry name" value="Peripla_BP_I"/>
</dbReference>
<dbReference type="GO" id="GO:0005886">
    <property type="term" value="C:plasma membrane"/>
    <property type="evidence" value="ECO:0007669"/>
    <property type="project" value="UniProtKB-SubCell"/>
</dbReference>
<dbReference type="FunFam" id="2.10.50.30:FF:000001">
    <property type="entry name" value="metabotropic glutamate receptor 1"/>
    <property type="match status" value="1"/>
</dbReference>
<dbReference type="CDD" id="cd03882">
    <property type="entry name" value="M28_nicalin_like"/>
    <property type="match status" value="1"/>
</dbReference>
<dbReference type="GO" id="GO:0005634">
    <property type="term" value="C:nucleus"/>
    <property type="evidence" value="ECO:0007669"/>
    <property type="project" value="UniProtKB-SubCell"/>
</dbReference>
<organism evidence="23">
    <name type="scientific">Trichuris suis</name>
    <name type="common">pig whipworm</name>
    <dbReference type="NCBI Taxonomy" id="68888"/>
    <lineage>
        <taxon>Eukaryota</taxon>
        <taxon>Metazoa</taxon>
        <taxon>Ecdysozoa</taxon>
        <taxon>Nematoda</taxon>
        <taxon>Enoplea</taxon>
        <taxon>Dorylaimia</taxon>
        <taxon>Trichinellida</taxon>
        <taxon>Trichuridae</taxon>
        <taxon>Trichuris</taxon>
    </lineage>
</organism>
<evidence type="ECO:0000256" key="13">
    <source>
        <dbReference type="ARBA" id="ARBA00023170"/>
    </source>
</evidence>
<gene>
    <name evidence="23" type="ORF">M514_00316</name>
</gene>
<keyword evidence="10" id="KW-0297">G-protein coupled receptor</keyword>
<proteinExistence type="inferred from homology"/>
<feature type="transmembrane region" description="Helical" evidence="21">
    <location>
        <begin position="1038"/>
        <end position="1060"/>
    </location>
</feature>
<dbReference type="CDD" id="cd15285">
    <property type="entry name" value="7tmC_mGluR_group1"/>
    <property type="match status" value="1"/>
</dbReference>
<dbReference type="Gene3D" id="3.40.630.10">
    <property type="entry name" value="Zn peptidases"/>
    <property type="match status" value="1"/>
</dbReference>
<dbReference type="PANTHER" id="PTHR24060">
    <property type="entry name" value="METABOTROPIC GLUTAMATE RECEPTOR"/>
    <property type="match status" value="1"/>
</dbReference>